<dbReference type="CDD" id="cd04301">
    <property type="entry name" value="NAT_SF"/>
    <property type="match status" value="1"/>
</dbReference>
<dbReference type="Proteomes" id="UP000183050">
    <property type="component" value="Plasmid unnamed3"/>
</dbReference>
<feature type="domain" description="N-acetyltransferase" evidence="1">
    <location>
        <begin position="9"/>
        <end position="158"/>
    </location>
</feature>
<geneLocation type="plasmid" evidence="3">
    <name>unnamed3 sequence</name>
</geneLocation>
<reference evidence="2 3" key="1">
    <citation type="submission" date="2016-11" db="EMBL/GenBank/DDBJ databases">
        <title>Rhizobium leguminosarum bv. viciae strain Vaf12 isolated from Vavilovia formosa root nodules from Russia, Dagestan.</title>
        <authorList>
            <person name="Kimeklis A."/>
        </authorList>
    </citation>
    <scope>NUCLEOTIDE SEQUENCE [LARGE SCALE GENOMIC DNA]</scope>
    <source>
        <strain evidence="2 3">Vaf-108</strain>
        <plasmid evidence="3">Plasmid unnamed3 sequence</plasmid>
    </source>
</reference>
<accession>A0A1L3ZML3</accession>
<organism evidence="2 3">
    <name type="scientific">Rhizobium leguminosarum</name>
    <dbReference type="NCBI Taxonomy" id="384"/>
    <lineage>
        <taxon>Bacteria</taxon>
        <taxon>Pseudomonadati</taxon>
        <taxon>Pseudomonadota</taxon>
        <taxon>Alphaproteobacteria</taxon>
        <taxon>Hyphomicrobiales</taxon>
        <taxon>Rhizobiaceae</taxon>
        <taxon>Rhizobium/Agrobacterium group</taxon>
        <taxon>Rhizobium</taxon>
    </lineage>
</organism>
<protein>
    <recommendedName>
        <fullName evidence="1">N-acetyltransferase domain-containing protein</fullName>
    </recommendedName>
</protein>
<evidence type="ECO:0000313" key="2">
    <source>
        <dbReference type="EMBL" id="API56787.1"/>
    </source>
</evidence>
<dbReference type="InterPro" id="IPR016181">
    <property type="entry name" value="Acyl_CoA_acyltransferase"/>
</dbReference>
<dbReference type="AlphaFoldDB" id="A0A1L3ZML3"/>
<dbReference type="Gene3D" id="3.40.630.30">
    <property type="match status" value="1"/>
</dbReference>
<dbReference type="InterPro" id="IPR000182">
    <property type="entry name" value="GNAT_dom"/>
</dbReference>
<evidence type="ECO:0000313" key="3">
    <source>
        <dbReference type="Proteomes" id="UP000183050"/>
    </source>
</evidence>
<evidence type="ECO:0000259" key="1">
    <source>
        <dbReference type="PROSITE" id="PS51186"/>
    </source>
</evidence>
<proteinExistence type="predicted"/>
<dbReference type="EMBL" id="CP018231">
    <property type="protein sequence ID" value="API56787.1"/>
    <property type="molecule type" value="Genomic_DNA"/>
</dbReference>
<name>A0A1L3ZML3_RHILE</name>
<dbReference type="Pfam" id="PF00583">
    <property type="entry name" value="Acetyltransf_1"/>
    <property type="match status" value="1"/>
</dbReference>
<sequence length="159" mass="17964">MGVIVVTDVCIRLASAADEGDIIDVFHSKGFFTYLPSAPDRQTVEATVSFYLEEYLRFPKRNVFLVAELINIGGFATAHKRTDDTWEIQVGVHPAYRKNGIGGQLVAALINILRAQTPTKCRALIHRENIASMRIFSPFFHTMEPVPEMENYVRFTASW</sequence>
<keyword evidence="2" id="KW-0614">Plasmid</keyword>
<dbReference type="GO" id="GO:0016747">
    <property type="term" value="F:acyltransferase activity, transferring groups other than amino-acyl groups"/>
    <property type="evidence" value="ECO:0007669"/>
    <property type="project" value="InterPro"/>
</dbReference>
<dbReference type="SUPFAM" id="SSF55729">
    <property type="entry name" value="Acyl-CoA N-acyltransferases (Nat)"/>
    <property type="match status" value="1"/>
</dbReference>
<gene>
    <name evidence="2" type="ORF">BMW22_35835</name>
</gene>
<dbReference type="PROSITE" id="PS51186">
    <property type="entry name" value="GNAT"/>
    <property type="match status" value="1"/>
</dbReference>